<evidence type="ECO:0000256" key="1">
    <source>
        <dbReference type="ARBA" id="ARBA00001947"/>
    </source>
</evidence>
<evidence type="ECO:0000256" key="7">
    <source>
        <dbReference type="SAM" id="MobiDB-lite"/>
    </source>
</evidence>
<evidence type="ECO:0000256" key="6">
    <source>
        <dbReference type="ARBA" id="ARBA00023049"/>
    </source>
</evidence>
<keyword evidence="2" id="KW-0645">Protease</keyword>
<reference evidence="8" key="1">
    <citation type="submission" date="2021-01" db="EMBL/GenBank/DDBJ databases">
        <authorList>
            <person name="Corre E."/>
            <person name="Pelletier E."/>
            <person name="Niang G."/>
            <person name="Scheremetjew M."/>
            <person name="Finn R."/>
            <person name="Kale V."/>
            <person name="Holt S."/>
            <person name="Cochrane G."/>
            <person name="Meng A."/>
            <person name="Brown T."/>
            <person name="Cohen L."/>
        </authorList>
    </citation>
    <scope>NUCLEOTIDE SEQUENCE</scope>
    <source>
        <strain evidence="8">CCMP2877</strain>
    </source>
</reference>
<sequence>MPVAVSAPARVRFEGADIKANKAVWKPPRGAGTGERWLKARRSSKAQLRRRALHIDPLLTCLCDLRDLGPQPEKRPFCVVGVTMEDIYSAPSDLFVAGMAAGLSHVAVFSLLRYHPHIRMSPEHWWRYGFAGAPSDYSYFEEHHAVDIVPVAEEEAKENEVIDLTGEASPDAASEPEANPKTKAKAKAKGAGLVLRERPLRASLSARSMSEALRRASKLLCHEIAHLFIVDHCIYKSCIMNGTGHLVEVTLTLSLTPALEPKAYT</sequence>
<name>A0A7S1XXY2_9STRA</name>
<keyword evidence="3" id="KW-0479">Metal-binding</keyword>
<comment type="cofactor">
    <cofactor evidence="1">
        <name>Zn(2+)</name>
        <dbReference type="ChEBI" id="CHEBI:29105"/>
    </cofactor>
</comment>
<dbReference type="GO" id="GO:0008237">
    <property type="term" value="F:metallopeptidase activity"/>
    <property type="evidence" value="ECO:0007669"/>
    <property type="project" value="UniProtKB-KW"/>
</dbReference>
<dbReference type="PANTHER" id="PTHR15910">
    <property type="entry name" value="ARCHAEMETZINCIN"/>
    <property type="match status" value="1"/>
</dbReference>
<feature type="region of interest" description="Disordered" evidence="7">
    <location>
        <begin position="166"/>
        <end position="186"/>
    </location>
</feature>
<dbReference type="EMBL" id="HBGJ01036401">
    <property type="protein sequence ID" value="CAD9264622.1"/>
    <property type="molecule type" value="Transcribed_RNA"/>
</dbReference>
<keyword evidence="4" id="KW-0378">Hydrolase</keyword>
<feature type="compositionally biased region" description="Low complexity" evidence="7">
    <location>
        <begin position="167"/>
        <end position="177"/>
    </location>
</feature>
<dbReference type="GO" id="GO:0046872">
    <property type="term" value="F:metal ion binding"/>
    <property type="evidence" value="ECO:0007669"/>
    <property type="project" value="UniProtKB-KW"/>
</dbReference>
<evidence type="ECO:0000256" key="3">
    <source>
        <dbReference type="ARBA" id="ARBA00022723"/>
    </source>
</evidence>
<accession>A0A7S1XXY2</accession>
<protein>
    <submittedName>
        <fullName evidence="8">Uncharacterized protein</fullName>
    </submittedName>
</protein>
<dbReference type="GO" id="GO:0006508">
    <property type="term" value="P:proteolysis"/>
    <property type="evidence" value="ECO:0007669"/>
    <property type="project" value="UniProtKB-KW"/>
</dbReference>
<evidence type="ECO:0000313" key="8">
    <source>
        <dbReference type="EMBL" id="CAD9264622.1"/>
    </source>
</evidence>
<evidence type="ECO:0000256" key="2">
    <source>
        <dbReference type="ARBA" id="ARBA00022670"/>
    </source>
</evidence>
<dbReference type="Gene3D" id="3.40.390.10">
    <property type="entry name" value="Collagenase (Catalytic Domain)"/>
    <property type="match status" value="1"/>
</dbReference>
<dbReference type="AlphaFoldDB" id="A0A7S1XXY2"/>
<dbReference type="PANTHER" id="PTHR15910:SF1">
    <property type="entry name" value="ARCHAEMETZINCIN-2"/>
    <property type="match status" value="1"/>
</dbReference>
<keyword evidence="6" id="KW-0482">Metalloprotease</keyword>
<dbReference type="InterPro" id="IPR024079">
    <property type="entry name" value="MetalloPept_cat_dom_sf"/>
</dbReference>
<evidence type="ECO:0000256" key="5">
    <source>
        <dbReference type="ARBA" id="ARBA00022833"/>
    </source>
</evidence>
<gene>
    <name evidence="8" type="ORF">PPAR1163_LOCUS23010</name>
</gene>
<organism evidence="8">
    <name type="scientific">Phaeomonas parva</name>
    <dbReference type="NCBI Taxonomy" id="124430"/>
    <lineage>
        <taxon>Eukaryota</taxon>
        <taxon>Sar</taxon>
        <taxon>Stramenopiles</taxon>
        <taxon>Ochrophyta</taxon>
        <taxon>Pinguiophyceae</taxon>
        <taxon>Pinguiochrysidales</taxon>
        <taxon>Pinguiochrysidaceae</taxon>
        <taxon>Phaeomonas</taxon>
    </lineage>
</organism>
<dbReference type="InterPro" id="IPR012962">
    <property type="entry name" value="Pept_M54_archaemetzincn"/>
</dbReference>
<proteinExistence type="predicted"/>
<evidence type="ECO:0000256" key="4">
    <source>
        <dbReference type="ARBA" id="ARBA00022801"/>
    </source>
</evidence>
<keyword evidence="5" id="KW-0862">Zinc</keyword>